<keyword evidence="2" id="KW-1185">Reference proteome</keyword>
<dbReference type="EMBL" id="BAOS01000038">
    <property type="protein sequence ID" value="GAX62692.1"/>
    <property type="molecule type" value="Genomic_DNA"/>
</dbReference>
<comment type="caution">
    <text evidence="1">The sequence shown here is derived from an EMBL/GenBank/DDBJ whole genome shotgun (WGS) entry which is preliminary data.</text>
</comment>
<proteinExistence type="predicted"/>
<gene>
    <name evidence="1" type="ORF">SCALIN_C38_0055</name>
</gene>
<keyword evidence="1" id="KW-0223">Dioxygenase</keyword>
<sequence length="184" mass="20650">MPVPILILFVSLYHRLPRITEATDEIIQSVQLRYEVEREKVDTSDKEMKIAMNNWKNTRKRIPDSYDAVSDLIIDLNRFASSRGFDMSYTMGELVPDVSGEIALSLLPINLKLKVKGINTNQHAPVSVGLVQFVELLHGIVESYFGVDLSKVVVKGMGEGIRTMDVSINLWVGFGNELQGINEV</sequence>
<name>A0A286U3J4_9BACT</name>
<dbReference type="Proteomes" id="UP000218542">
    <property type="component" value="Unassembled WGS sequence"/>
</dbReference>
<keyword evidence="1" id="KW-0560">Oxidoreductase</keyword>
<reference evidence="2" key="1">
    <citation type="journal article" date="2017" name="Environ. Microbiol. Rep.">
        <title>Genetic Diversity of Marine Anaerobic Ammonium-Oxidizing Bacteria as Revealed by Genomic and Proteomic Analyses of 'Candidatus Scalindua japonica'.</title>
        <authorList>
            <person name="Oshiki M."/>
            <person name="Mizuto K."/>
            <person name="Kimura Z."/>
            <person name="Kindaichi T."/>
            <person name="Satoh H."/>
            <person name="Okabe S."/>
        </authorList>
    </citation>
    <scope>NUCLEOTIDE SEQUENCE [LARGE SCALE GENOMIC DNA]</scope>
    <source>
        <strain evidence="2">husup-a2</strain>
    </source>
</reference>
<evidence type="ECO:0000313" key="2">
    <source>
        <dbReference type="Proteomes" id="UP000218542"/>
    </source>
</evidence>
<dbReference type="GO" id="GO:0051213">
    <property type="term" value="F:dioxygenase activity"/>
    <property type="evidence" value="ECO:0007669"/>
    <property type="project" value="UniProtKB-KW"/>
</dbReference>
<protein>
    <submittedName>
        <fullName evidence="1">Dioxygenase</fullName>
    </submittedName>
</protein>
<accession>A0A286U3J4</accession>
<evidence type="ECO:0000313" key="1">
    <source>
        <dbReference type="EMBL" id="GAX62692.1"/>
    </source>
</evidence>
<organism evidence="1 2">
    <name type="scientific">Candidatus Scalindua japonica</name>
    <dbReference type="NCBI Taxonomy" id="1284222"/>
    <lineage>
        <taxon>Bacteria</taxon>
        <taxon>Pseudomonadati</taxon>
        <taxon>Planctomycetota</taxon>
        <taxon>Candidatus Brocadiia</taxon>
        <taxon>Candidatus Brocadiales</taxon>
        <taxon>Candidatus Scalinduaceae</taxon>
        <taxon>Candidatus Scalindua</taxon>
    </lineage>
</organism>
<dbReference type="AlphaFoldDB" id="A0A286U3J4"/>